<dbReference type="EMBL" id="WKJJ01000008">
    <property type="protein sequence ID" value="MRV72911.1"/>
    <property type="molecule type" value="Genomic_DNA"/>
</dbReference>
<comment type="caution">
    <text evidence="3">The sequence shown here is derived from an EMBL/GenBank/DDBJ whole genome shotgun (WGS) entry which is preliminary data.</text>
</comment>
<dbReference type="GO" id="GO:0005737">
    <property type="term" value="C:cytoplasm"/>
    <property type="evidence" value="ECO:0007669"/>
    <property type="project" value="TreeGrafter"/>
</dbReference>
<evidence type="ECO:0000259" key="2">
    <source>
        <dbReference type="Pfam" id="PF01266"/>
    </source>
</evidence>
<dbReference type="Gene3D" id="3.30.9.10">
    <property type="entry name" value="D-Amino Acid Oxidase, subunit A, domain 2"/>
    <property type="match status" value="1"/>
</dbReference>
<dbReference type="InterPro" id="IPR006076">
    <property type="entry name" value="FAD-dep_OxRdtase"/>
</dbReference>
<dbReference type="PANTHER" id="PTHR13847">
    <property type="entry name" value="SARCOSINE DEHYDROGENASE-RELATED"/>
    <property type="match status" value="1"/>
</dbReference>
<dbReference type="Proteomes" id="UP000446768">
    <property type="component" value="Unassembled WGS sequence"/>
</dbReference>
<sequence length="408" mass="44686">MKKIAVVGAGITGVTTAYALSKRGFEVTLYDRQRYAAMETSYANGGQLSASNAEVWNHWATVAKGVKWMFTQQAPFLVHPAPTWHKLSWFAQFLAGIPRYRDNTVATVRMAIAAREHLYAWAEEEGIAFDLRRQGILHIYRDKPGFERARAVTQVLAQGGLERRPVSPEEMRAIEPTLHGQYYGGFYTQTDATGDIHKFTTGLAAAAQRHGAVTRYGAHVADVRTDGNGATIACTIDGHTTQERHDAVVICAGSFSRALAARLGDHVNVYPVKGYSVTVQLDDAASQAAAPNASLLDDATKIVCSRLGADRFRVAGTAEFAGFNRDIRAERIAPLMDWIHQCFPHVETRRVIPWAGLRPVMPDMMPRVGPGRSPRVFYNTGHGHLGWTLSAATAEMVAQSVALAARRA</sequence>
<gene>
    <name evidence="3" type="ORF">GJ700_14465</name>
</gene>
<reference evidence="3 4" key="1">
    <citation type="submission" date="2019-11" db="EMBL/GenBank/DDBJ databases">
        <title>Novel species isolated from a subtropical stream in China.</title>
        <authorList>
            <person name="Lu H."/>
        </authorList>
    </citation>
    <scope>NUCLEOTIDE SEQUENCE [LARGE SCALE GENOMIC DNA]</scope>
    <source>
        <strain evidence="3 4">FT92W</strain>
    </source>
</reference>
<keyword evidence="1" id="KW-0560">Oxidoreductase</keyword>
<dbReference type="PANTHER" id="PTHR13847:SF289">
    <property type="entry name" value="GLYCINE OXIDASE"/>
    <property type="match status" value="1"/>
</dbReference>
<keyword evidence="4" id="KW-1185">Reference proteome</keyword>
<evidence type="ECO:0000313" key="4">
    <source>
        <dbReference type="Proteomes" id="UP000446768"/>
    </source>
</evidence>
<name>A0A7X2IN68_9BURK</name>
<dbReference type="InterPro" id="IPR036188">
    <property type="entry name" value="FAD/NAD-bd_sf"/>
</dbReference>
<dbReference type="NCBIfam" id="NF009074">
    <property type="entry name" value="PRK12409.1"/>
    <property type="match status" value="1"/>
</dbReference>
<feature type="domain" description="FAD dependent oxidoreductase" evidence="2">
    <location>
        <begin position="3"/>
        <end position="399"/>
    </location>
</feature>
<proteinExistence type="predicted"/>
<protein>
    <submittedName>
        <fullName evidence="3">D-amino acid dehydrogenase</fullName>
    </submittedName>
</protein>
<dbReference type="SUPFAM" id="SSF51905">
    <property type="entry name" value="FAD/NAD(P)-binding domain"/>
    <property type="match status" value="1"/>
</dbReference>
<dbReference type="RefSeq" id="WP_154374957.1">
    <property type="nucleotide sequence ID" value="NZ_WKJJ01000008.1"/>
</dbReference>
<dbReference type="Pfam" id="PF01266">
    <property type="entry name" value="DAO"/>
    <property type="match status" value="1"/>
</dbReference>
<dbReference type="AlphaFoldDB" id="A0A7X2IN68"/>
<accession>A0A7X2IN68</accession>
<evidence type="ECO:0000256" key="1">
    <source>
        <dbReference type="ARBA" id="ARBA00023002"/>
    </source>
</evidence>
<evidence type="ECO:0000313" key="3">
    <source>
        <dbReference type="EMBL" id="MRV72911.1"/>
    </source>
</evidence>
<dbReference type="SUPFAM" id="SSF54373">
    <property type="entry name" value="FAD-linked reductases, C-terminal domain"/>
    <property type="match status" value="1"/>
</dbReference>
<dbReference type="Gene3D" id="3.50.50.60">
    <property type="entry name" value="FAD/NAD(P)-binding domain"/>
    <property type="match status" value="2"/>
</dbReference>
<organism evidence="3 4">
    <name type="scientific">Pseudoduganella rivuli</name>
    <dbReference type="NCBI Taxonomy" id="2666085"/>
    <lineage>
        <taxon>Bacteria</taxon>
        <taxon>Pseudomonadati</taxon>
        <taxon>Pseudomonadota</taxon>
        <taxon>Betaproteobacteria</taxon>
        <taxon>Burkholderiales</taxon>
        <taxon>Oxalobacteraceae</taxon>
        <taxon>Telluria group</taxon>
        <taxon>Pseudoduganella</taxon>
    </lineage>
</organism>
<dbReference type="GO" id="GO:0016491">
    <property type="term" value="F:oxidoreductase activity"/>
    <property type="evidence" value="ECO:0007669"/>
    <property type="project" value="UniProtKB-KW"/>
</dbReference>